<proteinExistence type="predicted"/>
<evidence type="ECO:0008006" key="3">
    <source>
        <dbReference type="Google" id="ProtNLM"/>
    </source>
</evidence>
<sequence length="151" mass="17153">MTEVIIHRQPLRVAADWQAALCDIWRAHRVLSPAFLKEIEALGLRDRCGFFANSGPSEQELRVRMLAEPTVRYFGRDWAQCQLGRPHLEDPHADYAARIDREYQESIDGGEPLLNLITMLRPGQPPTFYTHVLLGWTAGIGRRAVLSGVDF</sequence>
<comment type="caution">
    <text evidence="1">The sequence shown here is derived from an EMBL/GenBank/DDBJ whole genome shotgun (WGS) entry which is preliminary data.</text>
</comment>
<reference evidence="1 2" key="1">
    <citation type="submission" date="2020-05" db="EMBL/GenBank/DDBJ databases">
        <title>Azospirillum oleiclasticum sp. nov, a nitrogen-fixing and heavy crude oil-emulsifying bacterium isolated from the crude oil of Yumen Oilfield.</title>
        <authorList>
            <person name="Wu D."/>
            <person name="Cai M."/>
            <person name="Zhang X."/>
        </authorList>
    </citation>
    <scope>NUCLEOTIDE SEQUENCE [LARGE SCALE GENOMIC DNA]</scope>
    <source>
        <strain evidence="1 2">ROY-1-1-2</strain>
    </source>
</reference>
<dbReference type="EMBL" id="JABFDB010000019">
    <property type="protein sequence ID" value="NYZ22566.1"/>
    <property type="molecule type" value="Genomic_DNA"/>
</dbReference>
<gene>
    <name evidence="1" type="ORF">HND93_22885</name>
</gene>
<keyword evidence="2" id="KW-1185">Reference proteome</keyword>
<evidence type="ECO:0000313" key="2">
    <source>
        <dbReference type="Proteomes" id="UP000584642"/>
    </source>
</evidence>
<name>A0ABX2TH00_9PROT</name>
<dbReference type="Proteomes" id="UP000584642">
    <property type="component" value="Unassembled WGS sequence"/>
</dbReference>
<evidence type="ECO:0000313" key="1">
    <source>
        <dbReference type="EMBL" id="NYZ22566.1"/>
    </source>
</evidence>
<accession>A0ABX2TH00</accession>
<protein>
    <recommendedName>
        <fullName evidence="3">PAS domain-containing protein</fullName>
    </recommendedName>
</protein>
<organism evidence="1 2">
    <name type="scientific">Azospirillum oleiclasticum</name>
    <dbReference type="NCBI Taxonomy" id="2735135"/>
    <lineage>
        <taxon>Bacteria</taxon>
        <taxon>Pseudomonadati</taxon>
        <taxon>Pseudomonadota</taxon>
        <taxon>Alphaproteobacteria</taxon>
        <taxon>Rhodospirillales</taxon>
        <taxon>Azospirillaceae</taxon>
        <taxon>Azospirillum</taxon>
    </lineage>
</organism>